<feature type="region of interest" description="Disordered" evidence="1">
    <location>
        <begin position="71"/>
        <end position="166"/>
    </location>
</feature>
<dbReference type="Proteomes" id="UP000310158">
    <property type="component" value="Unassembled WGS sequence"/>
</dbReference>
<comment type="caution">
    <text evidence="2">The sequence shown here is derived from an EMBL/GenBank/DDBJ whole genome shotgun (WGS) entry which is preliminary data.</text>
</comment>
<evidence type="ECO:0000313" key="3">
    <source>
        <dbReference type="Proteomes" id="UP000310158"/>
    </source>
</evidence>
<feature type="compositionally biased region" description="Polar residues" evidence="1">
    <location>
        <begin position="121"/>
        <end position="152"/>
    </location>
</feature>
<dbReference type="EMBL" id="SGPL01000148">
    <property type="protein sequence ID" value="THH16630.1"/>
    <property type="molecule type" value="Genomic_DNA"/>
</dbReference>
<feature type="compositionally biased region" description="Polar residues" evidence="1">
    <location>
        <begin position="74"/>
        <end position="104"/>
    </location>
</feature>
<keyword evidence="3" id="KW-1185">Reference proteome</keyword>
<gene>
    <name evidence="2" type="ORF">EW146_g4038</name>
</gene>
<dbReference type="AlphaFoldDB" id="A0A4S4M1K2"/>
<evidence type="ECO:0000313" key="2">
    <source>
        <dbReference type="EMBL" id="THH16630.1"/>
    </source>
</evidence>
<sequence>MDEKTPSKRSQSFGDLTSPGTRAQSTVSHLTIYPSKVELLKPMGLKGVRRNSSVAVLEQQRTISNPLAVERSKSFTLGTPTQRSSTARSMHASKSQPNTPSQLGSAMRPMRRADSVPVISRQATSSSRGHPRQNQGALIRTPTLTCTISRADSNGLPRHNGGTTDLEEPLSLTVTEKLERLRGDLNAIEEDGDESCSSSMSCLDDLDDVTSEATSLIDEDCDSLDPFRSNTDGSQDTDVMMPSYKLMLTSSGVAYSEEDRPVANWAVDVGVPINDALEARTAIGDLYSKRPFKIEHIIGEDGTKRPYVVWLDGRP</sequence>
<name>A0A4S4M1K2_9AGAM</name>
<feature type="compositionally biased region" description="Polar residues" evidence="1">
    <location>
        <begin position="8"/>
        <end position="29"/>
    </location>
</feature>
<organism evidence="2 3">
    <name type="scientific">Bondarzewia mesenterica</name>
    <dbReference type="NCBI Taxonomy" id="1095465"/>
    <lineage>
        <taxon>Eukaryota</taxon>
        <taxon>Fungi</taxon>
        <taxon>Dikarya</taxon>
        <taxon>Basidiomycota</taxon>
        <taxon>Agaricomycotina</taxon>
        <taxon>Agaricomycetes</taxon>
        <taxon>Russulales</taxon>
        <taxon>Bondarzewiaceae</taxon>
        <taxon>Bondarzewia</taxon>
    </lineage>
</organism>
<evidence type="ECO:0000256" key="1">
    <source>
        <dbReference type="SAM" id="MobiDB-lite"/>
    </source>
</evidence>
<reference evidence="2 3" key="1">
    <citation type="submission" date="2019-02" db="EMBL/GenBank/DDBJ databases">
        <title>Genome sequencing of the rare red list fungi Bondarzewia mesenterica.</title>
        <authorList>
            <person name="Buettner E."/>
            <person name="Kellner H."/>
        </authorList>
    </citation>
    <scope>NUCLEOTIDE SEQUENCE [LARGE SCALE GENOMIC DNA]</scope>
    <source>
        <strain evidence="2 3">DSM 108281</strain>
    </source>
</reference>
<feature type="region of interest" description="Disordered" evidence="1">
    <location>
        <begin position="1"/>
        <end position="30"/>
    </location>
</feature>
<accession>A0A4S4M1K2</accession>
<protein>
    <submittedName>
        <fullName evidence="2">Uncharacterized protein</fullName>
    </submittedName>
</protein>
<proteinExistence type="predicted"/>